<dbReference type="Gene3D" id="3.60.10.10">
    <property type="entry name" value="Endonuclease/exonuclease/phosphatase"/>
    <property type="match status" value="1"/>
</dbReference>
<protein>
    <recommendedName>
        <fullName evidence="3">Endonuclease/exonuclease/phosphatase domain-containing protein</fullName>
    </recommendedName>
</protein>
<dbReference type="PANTHER" id="PTHR23227">
    <property type="entry name" value="BUCENTAUR RELATED"/>
    <property type="match status" value="1"/>
</dbReference>
<evidence type="ECO:0008006" key="3">
    <source>
        <dbReference type="Google" id="ProtNLM"/>
    </source>
</evidence>
<evidence type="ECO:0000313" key="1">
    <source>
        <dbReference type="EMBL" id="EYC16287.1"/>
    </source>
</evidence>
<dbReference type="Proteomes" id="UP000024635">
    <property type="component" value="Unassembled WGS sequence"/>
</dbReference>
<proteinExistence type="predicted"/>
<organism evidence="1 2">
    <name type="scientific">Ancylostoma ceylanicum</name>
    <dbReference type="NCBI Taxonomy" id="53326"/>
    <lineage>
        <taxon>Eukaryota</taxon>
        <taxon>Metazoa</taxon>
        <taxon>Ecdysozoa</taxon>
        <taxon>Nematoda</taxon>
        <taxon>Chromadorea</taxon>
        <taxon>Rhabditida</taxon>
        <taxon>Rhabditina</taxon>
        <taxon>Rhabditomorpha</taxon>
        <taxon>Strongyloidea</taxon>
        <taxon>Ancylostomatidae</taxon>
        <taxon>Ancylostomatinae</taxon>
        <taxon>Ancylostoma</taxon>
    </lineage>
</organism>
<dbReference type="OrthoDB" id="6249594at2759"/>
<sequence>MEDIILVAGDLNGHVGAAKNGYRCHGGFGYGTRNDDGERILEYADYHDLVIVNTKFRKCPSHLVSFYSGNAQTQIDFVLLRYRDQKLVTDAKIVPYETVATQHRPLNCAMEVMPPKRTHDERCGPARINAQEETSAPRIPDKTDDNWRQYLLAKEAAKKIVAATKAAHYDNISKQLDAKDGGERLIYRLAKSRQRQIEDVENFYGVNGGQLITDRKKATNSTEEFSHPPIPQLPPTCGPIQPITVKETIAALERMKLGKATGPDDVAAELWKSRHWNSAQWLTAFFNKVIEEKKTPVDWQRSTLIPIWKRTGNPADCASYRPISAISQHEDIRTHCP</sequence>
<dbReference type="PANTHER" id="PTHR23227:SF67">
    <property type="entry name" value="CRANIOFACIAL DEVELOPMENT PROTEIN 2-LIKE"/>
    <property type="match status" value="1"/>
</dbReference>
<dbReference type="SUPFAM" id="SSF56219">
    <property type="entry name" value="DNase I-like"/>
    <property type="match status" value="1"/>
</dbReference>
<evidence type="ECO:0000313" key="2">
    <source>
        <dbReference type="Proteomes" id="UP000024635"/>
    </source>
</evidence>
<comment type="caution">
    <text evidence="1">The sequence shown here is derived from an EMBL/GenBank/DDBJ whole genome shotgun (WGS) entry which is preliminary data.</text>
</comment>
<keyword evidence="2" id="KW-1185">Reference proteome</keyword>
<dbReference type="EMBL" id="JARK01001370">
    <property type="protein sequence ID" value="EYC16287.1"/>
    <property type="molecule type" value="Genomic_DNA"/>
</dbReference>
<dbReference type="AlphaFoldDB" id="A0A016UN43"/>
<accession>A0A016UN43</accession>
<dbReference type="STRING" id="53326.A0A016UN43"/>
<dbReference type="InterPro" id="IPR036691">
    <property type="entry name" value="Endo/exonu/phosph_ase_sf"/>
</dbReference>
<reference evidence="2" key="1">
    <citation type="journal article" date="2015" name="Nat. Genet.">
        <title>The genome and transcriptome of the zoonotic hookworm Ancylostoma ceylanicum identify infection-specific gene families.</title>
        <authorList>
            <person name="Schwarz E.M."/>
            <person name="Hu Y."/>
            <person name="Antoshechkin I."/>
            <person name="Miller M.M."/>
            <person name="Sternberg P.W."/>
            <person name="Aroian R.V."/>
        </authorList>
    </citation>
    <scope>NUCLEOTIDE SEQUENCE</scope>
    <source>
        <strain evidence="2">HY135</strain>
    </source>
</reference>
<gene>
    <name evidence="1" type="primary">Acey_s0034.g2906</name>
    <name evidence="1" type="ORF">Y032_0034g2906</name>
</gene>
<dbReference type="InterPro" id="IPR027124">
    <property type="entry name" value="Swc5/CFDP1/2"/>
</dbReference>
<name>A0A016UN43_9BILA</name>